<feature type="region of interest" description="Disordered" evidence="4">
    <location>
        <begin position="359"/>
        <end position="422"/>
    </location>
</feature>
<dbReference type="Gene3D" id="1.25.40.20">
    <property type="entry name" value="Ankyrin repeat-containing domain"/>
    <property type="match status" value="1"/>
</dbReference>
<keyword evidence="2" id="KW-0040">ANK repeat</keyword>
<dbReference type="InterPro" id="IPR052420">
    <property type="entry name" value="Espin/Espin-like"/>
</dbReference>
<keyword evidence="3" id="KW-0175">Coiled coil</keyword>
<name>A0A7S4AV22_9STRA</name>
<protein>
    <submittedName>
        <fullName evidence="5">Uncharacterized protein</fullName>
    </submittedName>
</protein>
<evidence type="ECO:0000313" key="5">
    <source>
        <dbReference type="EMBL" id="CAE0727902.1"/>
    </source>
</evidence>
<evidence type="ECO:0000256" key="3">
    <source>
        <dbReference type="SAM" id="Coils"/>
    </source>
</evidence>
<proteinExistence type="predicted"/>
<reference evidence="5" key="1">
    <citation type="submission" date="2021-01" db="EMBL/GenBank/DDBJ databases">
        <authorList>
            <person name="Corre E."/>
            <person name="Pelletier E."/>
            <person name="Niang G."/>
            <person name="Scheremetjew M."/>
            <person name="Finn R."/>
            <person name="Kale V."/>
            <person name="Holt S."/>
            <person name="Cochrane G."/>
            <person name="Meng A."/>
            <person name="Brown T."/>
            <person name="Cohen L."/>
        </authorList>
    </citation>
    <scope>NUCLEOTIDE SEQUENCE</scope>
    <source>
        <strain evidence="5">10249 10 AB</strain>
    </source>
</reference>
<organism evidence="5">
    <name type="scientific">Pseudo-nitzschia australis</name>
    <dbReference type="NCBI Taxonomy" id="44445"/>
    <lineage>
        <taxon>Eukaryota</taxon>
        <taxon>Sar</taxon>
        <taxon>Stramenopiles</taxon>
        <taxon>Ochrophyta</taxon>
        <taxon>Bacillariophyta</taxon>
        <taxon>Bacillariophyceae</taxon>
        <taxon>Bacillariophycidae</taxon>
        <taxon>Bacillariales</taxon>
        <taxon>Bacillariaceae</taxon>
        <taxon>Pseudo-nitzschia</taxon>
    </lineage>
</organism>
<evidence type="ECO:0000256" key="4">
    <source>
        <dbReference type="SAM" id="MobiDB-lite"/>
    </source>
</evidence>
<dbReference type="GO" id="GO:0005737">
    <property type="term" value="C:cytoplasm"/>
    <property type="evidence" value="ECO:0007669"/>
    <property type="project" value="TreeGrafter"/>
</dbReference>
<gene>
    <name evidence="5" type="ORF">PAUS00366_LOCUS20686</name>
</gene>
<feature type="coiled-coil region" evidence="3">
    <location>
        <begin position="210"/>
        <end position="244"/>
    </location>
</feature>
<dbReference type="InterPro" id="IPR036770">
    <property type="entry name" value="Ankyrin_rpt-contain_sf"/>
</dbReference>
<dbReference type="PANTHER" id="PTHR24153">
    <property type="entry name" value="ESPIN"/>
    <property type="match status" value="1"/>
</dbReference>
<feature type="compositionally biased region" description="Basic and acidic residues" evidence="4">
    <location>
        <begin position="361"/>
        <end position="377"/>
    </location>
</feature>
<sequence length="422" mass="47746">MISCWEPDGGIFDQLSESVLECDYDKNVTNLYQSIESGAWSAVQCFFETEKWSYMHFTRDATSPSEQARTWVTRFQSDGEVRWSQLPLHAAIIFQAPRRLVENLIKLYPLSIRCTDDQGMLPLHLAFRVGADDKVMNLLIKSFPEALVTQNERGLFPYAIDGTNSRKEYNESIKQIVKHISRQITLSQEKLSKEKTDTLEDAIGVQSRVVKTLESDNDKLEIKLSKAKTKIVKLEERCRLLQKMIASRNLPEVTKPITKDSDALQGILRDFDSKDTEASTFQTNASSAMSSVTLNSVLFRKESVVSKANENNRLEAIMARIDSDTDSNTDTTNIDSKVGSDIEIGSKLIESAEAFTSTVSKRQETRADEDTSSIHRIEPKKKHSTRRDLSCKSRRTGRSSSQQEKPKMTSWCDGTRDISCIT</sequence>
<dbReference type="GO" id="GO:0051017">
    <property type="term" value="P:actin filament bundle assembly"/>
    <property type="evidence" value="ECO:0007669"/>
    <property type="project" value="TreeGrafter"/>
</dbReference>
<dbReference type="AlphaFoldDB" id="A0A7S4AV22"/>
<evidence type="ECO:0000256" key="1">
    <source>
        <dbReference type="ARBA" id="ARBA00022737"/>
    </source>
</evidence>
<evidence type="ECO:0000256" key="2">
    <source>
        <dbReference type="ARBA" id="ARBA00023043"/>
    </source>
</evidence>
<keyword evidence="1" id="KW-0677">Repeat</keyword>
<dbReference type="GO" id="GO:0051015">
    <property type="term" value="F:actin filament binding"/>
    <property type="evidence" value="ECO:0007669"/>
    <property type="project" value="TreeGrafter"/>
</dbReference>
<dbReference type="PANTHER" id="PTHR24153:SF8">
    <property type="entry name" value="FORKED, ISOFORM F"/>
    <property type="match status" value="1"/>
</dbReference>
<dbReference type="EMBL" id="HBIX01031122">
    <property type="protein sequence ID" value="CAE0727902.1"/>
    <property type="molecule type" value="Transcribed_RNA"/>
</dbReference>
<accession>A0A7S4AV22</accession>